<evidence type="ECO:0000313" key="2">
    <source>
        <dbReference type="Proteomes" id="UP000186955"/>
    </source>
</evidence>
<dbReference type="STRING" id="1316194.A0A1Q5TG89"/>
<gene>
    <name evidence="1" type="ORF">PENSUB_8627</name>
</gene>
<comment type="caution">
    <text evidence="1">The sequence shown here is derived from an EMBL/GenBank/DDBJ whole genome shotgun (WGS) entry which is preliminary data.</text>
</comment>
<reference evidence="1 2" key="1">
    <citation type="submission" date="2016-10" db="EMBL/GenBank/DDBJ databases">
        <title>Genome sequence of the ascomycete fungus Penicillium subrubescens.</title>
        <authorList>
            <person name="De Vries R.P."/>
            <person name="Peng M."/>
            <person name="Dilokpimol A."/>
            <person name="Hilden K."/>
            <person name="Makela M.R."/>
            <person name="Grigoriev I."/>
            <person name="Riley R."/>
            <person name="Granchi Z."/>
        </authorList>
    </citation>
    <scope>NUCLEOTIDE SEQUENCE [LARGE SCALE GENOMIC DNA]</scope>
    <source>
        <strain evidence="1 2">CBS 132785</strain>
    </source>
</reference>
<dbReference type="EMBL" id="MNBE01000664">
    <property type="protein sequence ID" value="OKO99240.1"/>
    <property type="molecule type" value="Genomic_DNA"/>
</dbReference>
<protein>
    <submittedName>
        <fullName evidence="1">Uncharacterized protein</fullName>
    </submittedName>
</protein>
<name>A0A1Q5TG89_9EURO</name>
<accession>A0A1Q5TG89</accession>
<organism evidence="1 2">
    <name type="scientific">Penicillium subrubescens</name>
    <dbReference type="NCBI Taxonomy" id="1316194"/>
    <lineage>
        <taxon>Eukaryota</taxon>
        <taxon>Fungi</taxon>
        <taxon>Dikarya</taxon>
        <taxon>Ascomycota</taxon>
        <taxon>Pezizomycotina</taxon>
        <taxon>Eurotiomycetes</taxon>
        <taxon>Eurotiomycetidae</taxon>
        <taxon>Eurotiales</taxon>
        <taxon>Aspergillaceae</taxon>
        <taxon>Penicillium</taxon>
    </lineage>
</organism>
<keyword evidence="2" id="KW-1185">Reference proteome</keyword>
<dbReference type="Proteomes" id="UP000186955">
    <property type="component" value="Unassembled WGS sequence"/>
</dbReference>
<proteinExistence type="predicted"/>
<dbReference type="AlphaFoldDB" id="A0A1Q5TG89"/>
<sequence length="917" mass="105810">MPFTAKERQKVEKLRRRYRIDFLGEVPRHEWPESHRSTFNAVEELGRKQFDTYAVDLTTVETAPWSADVKKQAEDLTERAKRCVRRNESTWRFACEPYALARLTSEVVWIEAVGLNRIFSHREDEPVHHESSIEKELPRATKPDAIYGLRQTRNIENLLNDKACPGTPEDEQDKLVHEILGESPLSEEGDPILFPFLVLEAKSGKAAESDWISIQLQSAFPVRTLLCTQTRLKEIAESFLNQNYQKPSPLVWLVMNRGEDWRVCAACIKHDAGRKSGTVGSAEYQIFDLWGGSITSKNGALQLLLIVDYVFEWARDIYREDILSELRSIASGQNDSASMVHPDTDIFSTLTSMHLSVPHEDDRLIQDSYDQGMNAFKAMDSQHGVVRHATFIESHYRCFFVTRDNVATMLQSTDQPATQTLARQIITQLHEIPLLISWACLNMMEEQWTGRTRMPRFYHLDETKFYASVTYSSFLMPDWVQVRELVVIAVAQDAFECLATAAKYSRISASMPPPVEQGCDMEVVKDLVTKLRAGNARHTLLAAIKRKCLRFAGEGSSVYLVPSNGVSRDIVHYLYNYFKKGRMPPQEPFMNISTSSDQTNLATSSKEPFDFGGLNVSEDGCVLVYATGHNHDPGRRKMSSICIFFTDGPPDLPTTERLGTVIKHTYENYDVYHTSRIHRAPNYRELGKKKKEEGNRWNIRNSYGVFSEGFHFLHWLAVLECPLPVRQGSPRDGVLWAPVFSRHHFPWREPGYIYMDLAERVFVIYKTVIQEVHYWRSVARERRARGIECCEICAFEETMAEGKGICRECEFELCEIRGEDWFRRALLGDRPIDYRPIDTEIEGEGYKRLRIPDDEMRDLNAKFERTLSFYEDLDEEFEDLGQLEAQTARFVAIHRELERYFPRKRKRSPTIVPSETE</sequence>
<evidence type="ECO:0000313" key="1">
    <source>
        <dbReference type="EMBL" id="OKO99240.1"/>
    </source>
</evidence>